<evidence type="ECO:0000313" key="3">
    <source>
        <dbReference type="Proteomes" id="UP001209878"/>
    </source>
</evidence>
<dbReference type="PANTHER" id="PTHR11683">
    <property type="entry name" value="MYELIN PROTEOLIPID"/>
    <property type="match status" value="1"/>
</dbReference>
<dbReference type="InterPro" id="IPR001614">
    <property type="entry name" value="Myelin_PLP"/>
</dbReference>
<organism evidence="2 3">
    <name type="scientific">Ridgeia piscesae</name>
    <name type="common">Tubeworm</name>
    <dbReference type="NCBI Taxonomy" id="27915"/>
    <lineage>
        <taxon>Eukaryota</taxon>
        <taxon>Metazoa</taxon>
        <taxon>Spiralia</taxon>
        <taxon>Lophotrochozoa</taxon>
        <taxon>Annelida</taxon>
        <taxon>Polychaeta</taxon>
        <taxon>Sedentaria</taxon>
        <taxon>Canalipalpata</taxon>
        <taxon>Sabellida</taxon>
        <taxon>Siboglinidae</taxon>
        <taxon>Ridgeia</taxon>
    </lineage>
</organism>
<evidence type="ECO:0000313" key="2">
    <source>
        <dbReference type="EMBL" id="KAK2188413.1"/>
    </source>
</evidence>
<proteinExistence type="predicted"/>
<accession>A0AAD9P5A7</accession>
<gene>
    <name evidence="2" type="ORF">NP493_132g00024</name>
</gene>
<evidence type="ECO:0000256" key="1">
    <source>
        <dbReference type="SAM" id="Phobius"/>
    </source>
</evidence>
<sequence>MAVCTAGVSLIIAVDRTRTLLEWEHLLDYTDVVCISVMAGMLSAATGFLILSTVSSKPMSSYIFCSTRKNRYARIFNSVIVGAMLVFLAAWVLVCVVITVPVVLLVMLSVLYNIKHVDCINLVHYGLSDEDNPICGMGLTVFYQQSQLILTSYVISLVGSTLVVISLVLYIICTSANVIYLKESPFPIFDIKSSFAREASRNANTRM</sequence>
<reference evidence="2" key="1">
    <citation type="journal article" date="2023" name="Mol. Biol. Evol.">
        <title>Third-Generation Sequencing Reveals the Adaptive Role of the Epigenome in Three Deep-Sea Polychaetes.</title>
        <authorList>
            <person name="Perez M."/>
            <person name="Aroh O."/>
            <person name="Sun Y."/>
            <person name="Lan Y."/>
            <person name="Juniper S.K."/>
            <person name="Young C.R."/>
            <person name="Angers B."/>
            <person name="Qian P.Y."/>
        </authorList>
    </citation>
    <scope>NUCLEOTIDE SEQUENCE</scope>
    <source>
        <strain evidence="2">R07B-5</strain>
    </source>
</reference>
<feature type="transmembrane region" description="Helical" evidence="1">
    <location>
        <begin position="75"/>
        <end position="108"/>
    </location>
</feature>
<dbReference type="PANTHER" id="PTHR11683:SF12">
    <property type="entry name" value="M6, ISOFORM F"/>
    <property type="match status" value="1"/>
</dbReference>
<keyword evidence="1" id="KW-0812">Transmembrane</keyword>
<dbReference type="GO" id="GO:0005886">
    <property type="term" value="C:plasma membrane"/>
    <property type="evidence" value="ECO:0007669"/>
    <property type="project" value="TreeGrafter"/>
</dbReference>
<dbReference type="Proteomes" id="UP001209878">
    <property type="component" value="Unassembled WGS sequence"/>
</dbReference>
<dbReference type="Pfam" id="PF01275">
    <property type="entry name" value="Myelin_PLP"/>
    <property type="match status" value="1"/>
</dbReference>
<protein>
    <submittedName>
        <fullName evidence="2">Uncharacterized protein</fullName>
    </submittedName>
</protein>
<dbReference type="GO" id="GO:0031175">
    <property type="term" value="P:neuron projection development"/>
    <property type="evidence" value="ECO:0007669"/>
    <property type="project" value="TreeGrafter"/>
</dbReference>
<comment type="caution">
    <text evidence="2">The sequence shown here is derived from an EMBL/GenBank/DDBJ whole genome shotgun (WGS) entry which is preliminary data.</text>
</comment>
<keyword evidence="3" id="KW-1185">Reference proteome</keyword>
<dbReference type="AlphaFoldDB" id="A0AAD9P5A7"/>
<feature type="transmembrane region" description="Helical" evidence="1">
    <location>
        <begin position="32"/>
        <end position="54"/>
    </location>
</feature>
<dbReference type="EMBL" id="JAODUO010000132">
    <property type="protein sequence ID" value="KAK2188413.1"/>
    <property type="molecule type" value="Genomic_DNA"/>
</dbReference>
<keyword evidence="1" id="KW-0472">Membrane</keyword>
<name>A0AAD9P5A7_RIDPI</name>
<feature type="transmembrane region" description="Helical" evidence="1">
    <location>
        <begin position="148"/>
        <end position="172"/>
    </location>
</feature>
<keyword evidence="1" id="KW-1133">Transmembrane helix</keyword>